<proteinExistence type="predicted"/>
<evidence type="ECO:0000313" key="3">
    <source>
        <dbReference type="Proteomes" id="UP000281391"/>
    </source>
</evidence>
<dbReference type="AlphaFoldDB" id="A0A447L1E5"/>
<feature type="region of interest" description="Disordered" evidence="1">
    <location>
        <begin position="37"/>
        <end position="56"/>
    </location>
</feature>
<evidence type="ECO:0000313" key="2">
    <source>
        <dbReference type="EMBL" id="VDZ64741.1"/>
    </source>
</evidence>
<protein>
    <submittedName>
        <fullName evidence="2">Caudovirales tail fibre assembly protein</fullName>
    </submittedName>
</protein>
<dbReference type="EMBL" id="LR134117">
    <property type="protein sequence ID" value="VDZ64741.1"/>
    <property type="molecule type" value="Genomic_DNA"/>
</dbReference>
<gene>
    <name evidence="2" type="ORF">NCTC11214_05130</name>
</gene>
<evidence type="ECO:0000256" key="1">
    <source>
        <dbReference type="SAM" id="MobiDB-lite"/>
    </source>
</evidence>
<dbReference type="InterPro" id="IPR003458">
    <property type="entry name" value="Phage_T4_Gp38_tail_assem"/>
</dbReference>
<dbReference type="InterPro" id="IPR051220">
    <property type="entry name" value="TFA_Chaperone"/>
</dbReference>
<dbReference type="KEGG" id="sof:NCTC11214_05130"/>
<sequence>MAVLISGKLIGPNGDPRSGVTIMLTAVKTSSAVVHLTPSSSTTGPEAFVPSKPGGHQNPNGSRWLGQQIGKVLHHIADRRQDGYVLQKNFGRNMLKVVYGGSGVVVQASDDASTLWPVGASVAEIPTEQIPKGFSLPLRGGGDWQYNGKRIVPRVYTADEQQKRGEQKKQALMEVAETIIAPLSRAVRLKMASDKEKGRLAAWERYSVLLSRVSPRDTPNITWPDKPVS</sequence>
<reference evidence="2 3" key="1">
    <citation type="submission" date="2018-12" db="EMBL/GenBank/DDBJ databases">
        <authorList>
            <consortium name="Pathogen Informatics"/>
        </authorList>
    </citation>
    <scope>NUCLEOTIDE SEQUENCE [LARGE SCALE GENOMIC DNA]</scope>
    <source>
        <strain evidence="2 3">NCTC11214</strain>
    </source>
</reference>
<dbReference type="PANTHER" id="PTHR34413:SF2">
    <property type="entry name" value="PROPHAGE TAIL FIBER ASSEMBLY PROTEIN HOMOLOG TFAE-RELATED"/>
    <property type="match status" value="1"/>
</dbReference>
<organism evidence="2 3">
    <name type="scientific">Serratia odorifera</name>
    <dbReference type="NCBI Taxonomy" id="618"/>
    <lineage>
        <taxon>Bacteria</taxon>
        <taxon>Pseudomonadati</taxon>
        <taxon>Pseudomonadota</taxon>
        <taxon>Gammaproteobacteria</taxon>
        <taxon>Enterobacterales</taxon>
        <taxon>Yersiniaceae</taxon>
        <taxon>Serratia</taxon>
    </lineage>
</organism>
<dbReference type="Pfam" id="PF02413">
    <property type="entry name" value="Caudo_TAP"/>
    <property type="match status" value="1"/>
</dbReference>
<dbReference type="Proteomes" id="UP000281391">
    <property type="component" value="Chromosome"/>
</dbReference>
<dbReference type="PANTHER" id="PTHR34413">
    <property type="entry name" value="PROPHAGE TAIL FIBER ASSEMBLY PROTEIN HOMOLOG TFAE-RELATED-RELATED"/>
    <property type="match status" value="1"/>
</dbReference>
<name>A0A447L1E5_SEROD</name>
<accession>A0A447L1E5</accession>